<organism evidence="6 7">
    <name type="scientific">Amygdalobacter indicium</name>
    <dbReference type="NCBI Taxonomy" id="3029272"/>
    <lineage>
        <taxon>Bacteria</taxon>
        <taxon>Bacillati</taxon>
        <taxon>Bacillota</taxon>
        <taxon>Clostridia</taxon>
        <taxon>Eubacteriales</taxon>
        <taxon>Oscillospiraceae</taxon>
        <taxon>Amygdalobacter</taxon>
    </lineage>
</organism>
<dbReference type="Pfam" id="PF03446">
    <property type="entry name" value="NAD_binding_2"/>
    <property type="match status" value="1"/>
</dbReference>
<feature type="domain" description="6-phosphogluconate dehydrogenase NADP-binding" evidence="4">
    <location>
        <begin position="2"/>
        <end position="158"/>
    </location>
</feature>
<dbReference type="InterPro" id="IPR036291">
    <property type="entry name" value="NAD(P)-bd_dom_sf"/>
</dbReference>
<dbReference type="Gene3D" id="1.10.1040.10">
    <property type="entry name" value="N-(1-d-carboxylethyl)-l-norvaline Dehydrogenase, domain 2"/>
    <property type="match status" value="1"/>
</dbReference>
<evidence type="ECO:0000256" key="2">
    <source>
        <dbReference type="ARBA" id="ARBA00023002"/>
    </source>
</evidence>
<keyword evidence="3" id="KW-0520">NAD</keyword>
<keyword evidence="7" id="KW-1185">Reference proteome</keyword>
<evidence type="ECO:0000259" key="5">
    <source>
        <dbReference type="Pfam" id="PF14833"/>
    </source>
</evidence>
<evidence type="ECO:0000313" key="7">
    <source>
        <dbReference type="Proteomes" id="UP001220478"/>
    </source>
</evidence>
<dbReference type="InterPro" id="IPR006115">
    <property type="entry name" value="6PGDH_NADP-bd"/>
</dbReference>
<dbReference type="SUPFAM" id="SSF51735">
    <property type="entry name" value="NAD(P)-binding Rossmann-fold domains"/>
    <property type="match status" value="1"/>
</dbReference>
<protein>
    <submittedName>
        <fullName evidence="6">NAD(P)-dependent oxidoreductase</fullName>
    </submittedName>
</protein>
<dbReference type="Proteomes" id="UP001220478">
    <property type="component" value="Chromosome"/>
</dbReference>
<dbReference type="Pfam" id="PF14833">
    <property type="entry name" value="NAD_binding_11"/>
    <property type="match status" value="1"/>
</dbReference>
<dbReference type="PIRSF" id="PIRSF000103">
    <property type="entry name" value="HIBADH"/>
    <property type="match status" value="1"/>
</dbReference>
<dbReference type="InterPro" id="IPR029154">
    <property type="entry name" value="HIBADH-like_NADP-bd"/>
</dbReference>
<dbReference type="InterPro" id="IPR013328">
    <property type="entry name" value="6PGD_dom2"/>
</dbReference>
<dbReference type="PANTHER" id="PTHR43060">
    <property type="entry name" value="3-HYDROXYISOBUTYRATE DEHYDROGENASE-LIKE 1, MITOCHONDRIAL-RELATED"/>
    <property type="match status" value="1"/>
</dbReference>
<name>A0ABY8C4Q6_9FIRM</name>
<dbReference type="EMBL" id="CP118868">
    <property type="protein sequence ID" value="WEG35681.1"/>
    <property type="molecule type" value="Genomic_DNA"/>
</dbReference>
<dbReference type="SUPFAM" id="SSF48179">
    <property type="entry name" value="6-phosphogluconate dehydrogenase C-terminal domain-like"/>
    <property type="match status" value="1"/>
</dbReference>
<dbReference type="Gene3D" id="3.40.50.720">
    <property type="entry name" value="NAD(P)-binding Rossmann-like Domain"/>
    <property type="match status" value="1"/>
</dbReference>
<gene>
    <name evidence="6" type="ORF">PYS61_00530</name>
</gene>
<feature type="domain" description="3-hydroxyisobutyrate dehydrogenase-like NAD-binding" evidence="5">
    <location>
        <begin position="161"/>
        <end position="281"/>
    </location>
</feature>
<reference evidence="6 7" key="1">
    <citation type="submission" date="2023-02" db="EMBL/GenBank/DDBJ databases">
        <title>Novel Oscillospiraceae bacterial genomes.</title>
        <authorList>
            <person name="Srinivasan S."/>
            <person name="Austin M.N."/>
            <person name="Fiedler T.L."/>
            <person name="Strenk S.M."/>
            <person name="Agnew K.J."/>
            <person name="Nagana Gowda G.A."/>
            <person name="Raftery D."/>
            <person name="Beamer M.A."/>
            <person name="Achilles S.L."/>
            <person name="Wiesenfeld H.C."/>
            <person name="Fredricks D.N."/>
            <person name="Hillier S.L."/>
        </authorList>
    </citation>
    <scope>NUCLEOTIDE SEQUENCE [LARGE SCALE GENOMIC DNA]</scope>
    <source>
        <strain evidence="6 7">CHIC02 1186E3-8</strain>
    </source>
</reference>
<evidence type="ECO:0000259" key="4">
    <source>
        <dbReference type="Pfam" id="PF03446"/>
    </source>
</evidence>
<sequence length="284" mass="30611">MQIAFIGTGVMGQGMVRNLLKNNFSVGVFNRTYAKAKVLEADGAVVYSNLSTCIEDADVIITMLGYPIDVQNTYKKVIPSARKNALLIDMTTSSPILAQNLAVQAEMADLRMLDAPVSGGDVGARNGKLTIMVGGKEKDYESALPLFQAMGETITYIGQAGSGQHCKMANQIAIAGAIAGVMESLAYVKKNNLPLEPVLNAISGGSAASFQLDYCSKKIMAQNYAPGFFVKHFIKDMQIAQTCALKSQLVLPILQQVLREFKTLAKLGLSDEGTQALYKYYIES</sequence>
<evidence type="ECO:0000313" key="6">
    <source>
        <dbReference type="EMBL" id="WEG35681.1"/>
    </source>
</evidence>
<keyword evidence="2" id="KW-0560">Oxidoreductase</keyword>
<proteinExistence type="inferred from homology"/>
<evidence type="ECO:0000256" key="3">
    <source>
        <dbReference type="ARBA" id="ARBA00023027"/>
    </source>
</evidence>
<comment type="similarity">
    <text evidence="1">Belongs to the HIBADH-related family.</text>
</comment>
<dbReference type="PANTHER" id="PTHR43060:SF15">
    <property type="entry name" value="3-HYDROXYISOBUTYRATE DEHYDROGENASE-LIKE 1, MITOCHONDRIAL-RELATED"/>
    <property type="match status" value="1"/>
</dbReference>
<dbReference type="InterPro" id="IPR015815">
    <property type="entry name" value="HIBADH-related"/>
</dbReference>
<accession>A0ABY8C4Q6</accession>
<evidence type="ECO:0000256" key="1">
    <source>
        <dbReference type="ARBA" id="ARBA00009080"/>
    </source>
</evidence>
<dbReference type="RefSeq" id="WP_315571803.1">
    <property type="nucleotide sequence ID" value="NZ_CP118868.1"/>
</dbReference>
<dbReference type="InterPro" id="IPR008927">
    <property type="entry name" value="6-PGluconate_DH-like_C_sf"/>
</dbReference>